<feature type="transmembrane region" description="Helical" evidence="1">
    <location>
        <begin position="16"/>
        <end position="35"/>
    </location>
</feature>
<gene>
    <name evidence="3" type="ORF">KME60_14260</name>
</gene>
<reference evidence="3" key="1">
    <citation type="submission" date="2021-05" db="EMBL/GenBank/DDBJ databases">
        <authorList>
            <person name="Pietrasiak N."/>
            <person name="Ward R."/>
            <person name="Stajich J.E."/>
            <person name="Kurbessoian T."/>
        </authorList>
    </citation>
    <scope>NUCLEOTIDE SEQUENCE</scope>
    <source>
        <strain evidence="3">GSE-NOS-MK-12-04C</strain>
    </source>
</reference>
<evidence type="ECO:0000256" key="1">
    <source>
        <dbReference type="SAM" id="Phobius"/>
    </source>
</evidence>
<dbReference type="Pfam" id="PF13471">
    <property type="entry name" value="Transglut_core3"/>
    <property type="match status" value="1"/>
</dbReference>
<feature type="domain" description="Microcin J25-processing protein McjB C-terminal" evidence="2">
    <location>
        <begin position="33"/>
        <end position="139"/>
    </location>
</feature>
<evidence type="ECO:0000313" key="3">
    <source>
        <dbReference type="EMBL" id="MBW4668551.1"/>
    </source>
</evidence>
<dbReference type="InterPro" id="IPR053521">
    <property type="entry name" value="McjB-like"/>
</dbReference>
<sequence length="148" mass="16924">MRRLRKFLGLSWGDRYLLLSTLVLLLTMRLGLYLLRFRTLLKWVRRVSQTTFQSPVKNQTSPSRIIWSVNVISRYMLPGVKCLARALTTHILMSRYGYSPQLQIGVAKAEGGKLEAHAWIEHQGRVAIGHLPDLGRYIPLPSLEGVKL</sequence>
<evidence type="ECO:0000259" key="2">
    <source>
        <dbReference type="Pfam" id="PF13471"/>
    </source>
</evidence>
<dbReference type="InterPro" id="IPR032708">
    <property type="entry name" value="McjB_C"/>
</dbReference>
<evidence type="ECO:0000313" key="4">
    <source>
        <dbReference type="Proteomes" id="UP000729701"/>
    </source>
</evidence>
<reference evidence="3" key="2">
    <citation type="journal article" date="2022" name="Microbiol. Resour. Announc.">
        <title>Metagenome Sequencing to Explore Phylogenomics of Terrestrial Cyanobacteria.</title>
        <authorList>
            <person name="Ward R.D."/>
            <person name="Stajich J.E."/>
            <person name="Johansen J.R."/>
            <person name="Huntemann M."/>
            <person name="Clum A."/>
            <person name="Foster B."/>
            <person name="Foster B."/>
            <person name="Roux S."/>
            <person name="Palaniappan K."/>
            <person name="Varghese N."/>
            <person name="Mukherjee S."/>
            <person name="Reddy T.B.K."/>
            <person name="Daum C."/>
            <person name="Copeland A."/>
            <person name="Chen I.A."/>
            <person name="Ivanova N.N."/>
            <person name="Kyrpides N.C."/>
            <person name="Shapiro N."/>
            <person name="Eloe-Fadrosh E.A."/>
            <person name="Pietrasiak N."/>
        </authorList>
    </citation>
    <scope>NUCLEOTIDE SEQUENCE</scope>
    <source>
        <strain evidence="3">GSE-NOS-MK-12-04C</strain>
    </source>
</reference>
<dbReference type="AlphaFoldDB" id="A0A951QN59"/>
<protein>
    <submittedName>
        <fullName evidence="3">Lasso peptide biosynthesis B2 protein</fullName>
    </submittedName>
</protein>
<proteinExistence type="predicted"/>
<comment type="caution">
    <text evidence="3">The sequence shown here is derived from an EMBL/GenBank/DDBJ whole genome shotgun (WGS) entry which is preliminary data.</text>
</comment>
<organism evidence="3 4">
    <name type="scientific">Cyanomargarita calcarea GSE-NOS-MK-12-04C</name>
    <dbReference type="NCBI Taxonomy" id="2839659"/>
    <lineage>
        <taxon>Bacteria</taxon>
        <taxon>Bacillati</taxon>
        <taxon>Cyanobacteriota</taxon>
        <taxon>Cyanophyceae</taxon>
        <taxon>Nostocales</taxon>
        <taxon>Cyanomargaritaceae</taxon>
        <taxon>Cyanomargarita</taxon>
    </lineage>
</organism>
<dbReference type="EMBL" id="JAHHGZ010000013">
    <property type="protein sequence ID" value="MBW4668551.1"/>
    <property type="molecule type" value="Genomic_DNA"/>
</dbReference>
<keyword evidence="1" id="KW-1133">Transmembrane helix</keyword>
<name>A0A951QN59_9CYAN</name>
<accession>A0A951QN59</accession>
<dbReference type="Proteomes" id="UP000729701">
    <property type="component" value="Unassembled WGS sequence"/>
</dbReference>
<keyword evidence="1" id="KW-0812">Transmembrane</keyword>
<keyword evidence="1" id="KW-0472">Membrane</keyword>
<dbReference type="NCBIfam" id="NF033537">
    <property type="entry name" value="lasso_biosyn_B2"/>
    <property type="match status" value="1"/>
</dbReference>